<evidence type="ECO:0000313" key="3">
    <source>
        <dbReference type="Proteomes" id="UP000095751"/>
    </source>
</evidence>
<evidence type="ECO:0000256" key="1">
    <source>
        <dbReference type="SAM" id="MobiDB-lite"/>
    </source>
</evidence>
<feature type="compositionally biased region" description="Polar residues" evidence="1">
    <location>
        <begin position="45"/>
        <end position="61"/>
    </location>
</feature>
<feature type="region of interest" description="Disordered" evidence="1">
    <location>
        <begin position="1"/>
        <end position="21"/>
    </location>
</feature>
<evidence type="ECO:0000313" key="2">
    <source>
        <dbReference type="EMBL" id="OEU15242.1"/>
    </source>
</evidence>
<reference evidence="2 3" key="1">
    <citation type="submission" date="2016-09" db="EMBL/GenBank/DDBJ databases">
        <title>Extensive genetic diversity and differential bi-allelic expression allows diatom success in the polar Southern Ocean.</title>
        <authorList>
            <consortium name="DOE Joint Genome Institute"/>
            <person name="Mock T."/>
            <person name="Otillar R.P."/>
            <person name="Strauss J."/>
            <person name="Dupont C."/>
            <person name="Frickenhaus S."/>
            <person name="Maumus F."/>
            <person name="Mcmullan M."/>
            <person name="Sanges R."/>
            <person name="Schmutz J."/>
            <person name="Toseland A."/>
            <person name="Valas R."/>
            <person name="Veluchamy A."/>
            <person name="Ward B.J."/>
            <person name="Allen A."/>
            <person name="Barry K."/>
            <person name="Falciatore A."/>
            <person name="Ferrante M."/>
            <person name="Fortunato A.E."/>
            <person name="Gloeckner G."/>
            <person name="Gruber A."/>
            <person name="Hipkin R."/>
            <person name="Janech M."/>
            <person name="Kroth P."/>
            <person name="Leese F."/>
            <person name="Lindquist E."/>
            <person name="Lyon B.R."/>
            <person name="Martin J."/>
            <person name="Mayer C."/>
            <person name="Parker M."/>
            <person name="Quesneville H."/>
            <person name="Raymond J."/>
            <person name="Uhlig C."/>
            <person name="Valentin K.U."/>
            <person name="Worden A.Z."/>
            <person name="Armbrust E.V."/>
            <person name="Bowler C."/>
            <person name="Green B."/>
            <person name="Moulton V."/>
            <person name="Van Oosterhout C."/>
            <person name="Grigoriev I."/>
        </authorList>
    </citation>
    <scope>NUCLEOTIDE SEQUENCE [LARGE SCALE GENOMIC DNA]</scope>
    <source>
        <strain evidence="2 3">CCMP1102</strain>
    </source>
</reference>
<dbReference type="InParanoid" id="A0A1E7FAN1"/>
<keyword evidence="3" id="KW-1185">Reference proteome</keyword>
<sequence length="315" mass="36314">MMRYVPNEAMNHYDNDNDNDNEKNMDLFRSLMMRYGDIDDKSKNHNSPRTANWTTQRNVILSSSSSSSSSSQQMKPIRSNLVCARDAVAGLGPHGIRKTKTNTLHNYGRGDILWRFRNYCLNNLGLPSSSLSVNNDRRLEIIRVSIVSDNSFNNRVSEEMTLQKNNDIPNFTLLEEGLRRFLDNQNNIFVTNPTNSSVRVEIESHDFSNITLIDHIRLMVDSTIFISICSDLATISASFLPQGATFIVFYDEKEEIVATSSCPHYYRDLLNNLSHVRVHWLPMIDKEYSEQDTDVLYNLVEHEIKIHTKKNRNNN</sequence>
<organism evidence="2 3">
    <name type="scientific">Fragilariopsis cylindrus CCMP1102</name>
    <dbReference type="NCBI Taxonomy" id="635003"/>
    <lineage>
        <taxon>Eukaryota</taxon>
        <taxon>Sar</taxon>
        <taxon>Stramenopiles</taxon>
        <taxon>Ochrophyta</taxon>
        <taxon>Bacillariophyta</taxon>
        <taxon>Bacillariophyceae</taxon>
        <taxon>Bacillariophycidae</taxon>
        <taxon>Bacillariales</taxon>
        <taxon>Bacillariaceae</taxon>
        <taxon>Fragilariopsis</taxon>
    </lineage>
</organism>
<dbReference type="AlphaFoldDB" id="A0A1E7FAN1"/>
<gene>
    <name evidence="2" type="ORF">FRACYDRAFT_269283</name>
</gene>
<dbReference type="KEGG" id="fcy:FRACYDRAFT_269283"/>
<accession>A0A1E7FAN1</accession>
<name>A0A1E7FAN1_9STRA</name>
<dbReference type="Proteomes" id="UP000095751">
    <property type="component" value="Unassembled WGS sequence"/>
</dbReference>
<feature type="compositionally biased region" description="Basic and acidic residues" evidence="1">
    <location>
        <begin position="11"/>
        <end position="21"/>
    </location>
</feature>
<dbReference type="EMBL" id="KV784359">
    <property type="protein sequence ID" value="OEU15242.1"/>
    <property type="molecule type" value="Genomic_DNA"/>
</dbReference>
<proteinExistence type="predicted"/>
<protein>
    <submittedName>
        <fullName evidence="2">Uncharacterized protein</fullName>
    </submittedName>
</protein>
<feature type="compositionally biased region" description="Low complexity" evidence="1">
    <location>
        <begin position="62"/>
        <end position="71"/>
    </location>
</feature>
<feature type="region of interest" description="Disordered" evidence="1">
    <location>
        <begin position="39"/>
        <end position="75"/>
    </location>
</feature>